<dbReference type="GO" id="GO:0000976">
    <property type="term" value="F:transcription cis-regulatory region binding"/>
    <property type="evidence" value="ECO:0007669"/>
    <property type="project" value="TreeGrafter"/>
</dbReference>
<evidence type="ECO:0000313" key="6">
    <source>
        <dbReference type="EMBL" id="ACL02535.1"/>
    </source>
</evidence>
<name>B8FHW8_DESAL</name>
<gene>
    <name evidence="6" type="ordered locus">Dalk_0830</name>
</gene>
<organism evidence="6 7">
    <name type="scientific">Desulfatibacillum aliphaticivorans</name>
    <dbReference type="NCBI Taxonomy" id="218208"/>
    <lineage>
        <taxon>Bacteria</taxon>
        <taxon>Pseudomonadati</taxon>
        <taxon>Thermodesulfobacteriota</taxon>
        <taxon>Desulfobacteria</taxon>
        <taxon>Desulfobacterales</taxon>
        <taxon>Desulfatibacillaceae</taxon>
        <taxon>Desulfatibacillum</taxon>
    </lineage>
</organism>
<dbReference type="Gene3D" id="1.10.357.10">
    <property type="entry name" value="Tetracycline Repressor, domain 2"/>
    <property type="match status" value="1"/>
</dbReference>
<feature type="DNA-binding region" description="H-T-H motif" evidence="4">
    <location>
        <begin position="35"/>
        <end position="54"/>
    </location>
</feature>
<dbReference type="Proteomes" id="UP000000739">
    <property type="component" value="Chromosome"/>
</dbReference>
<evidence type="ECO:0000313" key="7">
    <source>
        <dbReference type="Proteomes" id="UP000000739"/>
    </source>
</evidence>
<dbReference type="KEGG" id="dal:Dalk_0830"/>
<evidence type="ECO:0000256" key="2">
    <source>
        <dbReference type="ARBA" id="ARBA00023125"/>
    </source>
</evidence>
<dbReference type="EMBL" id="CP001322">
    <property type="protein sequence ID" value="ACL02535.1"/>
    <property type="molecule type" value="Genomic_DNA"/>
</dbReference>
<proteinExistence type="predicted"/>
<dbReference type="InterPro" id="IPR009057">
    <property type="entry name" value="Homeodomain-like_sf"/>
</dbReference>
<feature type="domain" description="HTH tetR-type" evidence="5">
    <location>
        <begin position="12"/>
        <end position="72"/>
    </location>
</feature>
<keyword evidence="2 4" id="KW-0238">DNA-binding</keyword>
<dbReference type="InterPro" id="IPR025996">
    <property type="entry name" value="MT1864/Rv1816-like_C"/>
</dbReference>
<dbReference type="SUPFAM" id="SSF46689">
    <property type="entry name" value="Homeodomain-like"/>
    <property type="match status" value="1"/>
</dbReference>
<dbReference type="eggNOG" id="COG1309">
    <property type="taxonomic scope" value="Bacteria"/>
</dbReference>
<accession>B8FHW8</accession>
<reference evidence="6 7" key="1">
    <citation type="journal article" date="2012" name="Environ. Microbiol.">
        <title>The genome sequence of Desulfatibacillum alkenivorans AK-01: a blueprint for anaerobic alkane oxidation.</title>
        <authorList>
            <person name="Callaghan A.V."/>
            <person name="Morris B.E."/>
            <person name="Pereira I.A."/>
            <person name="McInerney M.J."/>
            <person name="Austin R.N."/>
            <person name="Groves J.T."/>
            <person name="Kukor J.J."/>
            <person name="Suflita J.M."/>
            <person name="Young L.Y."/>
            <person name="Zylstra G.J."/>
            <person name="Wawrik B."/>
        </authorList>
    </citation>
    <scope>NUCLEOTIDE SEQUENCE [LARGE SCALE GENOMIC DNA]</scope>
    <source>
        <strain evidence="6 7">AK-01</strain>
    </source>
</reference>
<dbReference type="RefSeq" id="WP_012609974.1">
    <property type="nucleotide sequence ID" value="NC_011768.1"/>
</dbReference>
<evidence type="ECO:0000256" key="1">
    <source>
        <dbReference type="ARBA" id="ARBA00023015"/>
    </source>
</evidence>
<dbReference type="SUPFAM" id="SSF48498">
    <property type="entry name" value="Tetracyclin repressor-like, C-terminal domain"/>
    <property type="match status" value="1"/>
</dbReference>
<dbReference type="InterPro" id="IPR050109">
    <property type="entry name" value="HTH-type_TetR-like_transc_reg"/>
</dbReference>
<keyword evidence="3" id="KW-0804">Transcription</keyword>
<keyword evidence="1" id="KW-0805">Transcription regulation</keyword>
<evidence type="ECO:0000256" key="4">
    <source>
        <dbReference type="PROSITE-ProRule" id="PRU00335"/>
    </source>
</evidence>
<evidence type="ECO:0000259" key="5">
    <source>
        <dbReference type="PROSITE" id="PS50977"/>
    </source>
</evidence>
<dbReference type="Gene3D" id="1.10.10.60">
    <property type="entry name" value="Homeodomain-like"/>
    <property type="match status" value="1"/>
</dbReference>
<dbReference type="GO" id="GO:0003700">
    <property type="term" value="F:DNA-binding transcription factor activity"/>
    <property type="evidence" value="ECO:0007669"/>
    <property type="project" value="TreeGrafter"/>
</dbReference>
<protein>
    <submittedName>
        <fullName evidence="6">Transcriptional regulator, TetR family</fullName>
    </submittedName>
</protein>
<dbReference type="PROSITE" id="PS50977">
    <property type="entry name" value="HTH_TETR_2"/>
    <property type="match status" value="1"/>
</dbReference>
<dbReference type="InterPro" id="IPR001647">
    <property type="entry name" value="HTH_TetR"/>
</dbReference>
<keyword evidence="7" id="KW-1185">Reference proteome</keyword>
<dbReference type="PRINTS" id="PR00455">
    <property type="entry name" value="HTHTETR"/>
</dbReference>
<dbReference type="AlphaFoldDB" id="B8FHW8"/>
<evidence type="ECO:0000256" key="3">
    <source>
        <dbReference type="ARBA" id="ARBA00023163"/>
    </source>
</evidence>
<dbReference type="Pfam" id="PF13305">
    <property type="entry name" value="TetR_C_33"/>
    <property type="match status" value="1"/>
</dbReference>
<dbReference type="Pfam" id="PF00440">
    <property type="entry name" value="TetR_N"/>
    <property type="match status" value="1"/>
</dbReference>
<dbReference type="PANTHER" id="PTHR30055:SF234">
    <property type="entry name" value="HTH-TYPE TRANSCRIPTIONAL REGULATOR BETI"/>
    <property type="match status" value="1"/>
</dbReference>
<sequence>MPKPPRTPQEVEAFRENILAHAVELISVKGFEGFSMRKLSARLGIAAKTIYNYYTNKDELYLAILTKGFNRLHDQCEKARDSRDEPLDRIEAMVSAFLDFGLNESNAYNLMFTWHVPKYNDYVGSDMEPAALLELQAALKIVDLFADAIGACASPGFFIREEDSRKVLISIFTRLHGFIASYNNTLLQYMHSSPMDLVPDMREEIREDFVRRLERIQLPERSLSTA</sequence>
<dbReference type="PANTHER" id="PTHR30055">
    <property type="entry name" value="HTH-TYPE TRANSCRIPTIONAL REGULATOR RUTR"/>
    <property type="match status" value="1"/>
</dbReference>
<dbReference type="HOGENOM" id="CLU_069356_40_3_7"/>
<dbReference type="InterPro" id="IPR036271">
    <property type="entry name" value="Tet_transcr_reg_TetR-rel_C_sf"/>
</dbReference>